<dbReference type="InParanoid" id="A0A7M7NI64"/>
<dbReference type="AlphaFoldDB" id="A0A7M7NI64"/>
<accession>A0A7M7NI64</accession>
<dbReference type="InterPro" id="IPR050801">
    <property type="entry name" value="Ca-Dep_Lectins_ImmuneDev"/>
</dbReference>
<keyword evidence="3" id="KW-1185">Reference proteome</keyword>
<dbReference type="PANTHER" id="PTHR22801">
    <property type="entry name" value="LITHOSTATHINE"/>
    <property type="match status" value="1"/>
</dbReference>
<evidence type="ECO:0000313" key="3">
    <source>
        <dbReference type="Proteomes" id="UP000007110"/>
    </source>
</evidence>
<dbReference type="OrthoDB" id="6133475at2759"/>
<dbReference type="KEGG" id="spu:105444056"/>
<dbReference type="InterPro" id="IPR001304">
    <property type="entry name" value="C-type_lectin-like"/>
</dbReference>
<dbReference type="Gene3D" id="3.10.100.10">
    <property type="entry name" value="Mannose-Binding Protein A, subunit A"/>
    <property type="match status" value="1"/>
</dbReference>
<name>A0A7M7NI64_STRPU</name>
<reference evidence="3" key="1">
    <citation type="submission" date="2015-02" db="EMBL/GenBank/DDBJ databases">
        <title>Genome sequencing for Strongylocentrotus purpuratus.</title>
        <authorList>
            <person name="Murali S."/>
            <person name="Liu Y."/>
            <person name="Vee V."/>
            <person name="English A."/>
            <person name="Wang M."/>
            <person name="Skinner E."/>
            <person name="Han Y."/>
            <person name="Muzny D.M."/>
            <person name="Worley K.C."/>
            <person name="Gibbs R.A."/>
        </authorList>
    </citation>
    <scope>NUCLEOTIDE SEQUENCE</scope>
</reference>
<dbReference type="GeneID" id="105444056"/>
<dbReference type="OMA" id="INMHLIE"/>
<dbReference type="Proteomes" id="UP000007110">
    <property type="component" value="Unassembled WGS sequence"/>
</dbReference>
<dbReference type="SUPFAM" id="SSF56436">
    <property type="entry name" value="C-type lectin-like"/>
    <property type="match status" value="1"/>
</dbReference>
<dbReference type="PANTHER" id="PTHR22801:SF63">
    <property type="entry name" value="C-TYPE LECTIN DOMAIN-CONTAINING PROTEIN"/>
    <property type="match status" value="1"/>
</dbReference>
<dbReference type="InterPro" id="IPR016187">
    <property type="entry name" value="CTDL_fold"/>
</dbReference>
<dbReference type="Pfam" id="PF00059">
    <property type="entry name" value="Lectin_C"/>
    <property type="match status" value="1"/>
</dbReference>
<dbReference type="PROSITE" id="PS50041">
    <property type="entry name" value="C_TYPE_LECTIN_2"/>
    <property type="match status" value="1"/>
</dbReference>
<organism evidence="2 3">
    <name type="scientific">Strongylocentrotus purpuratus</name>
    <name type="common">Purple sea urchin</name>
    <dbReference type="NCBI Taxonomy" id="7668"/>
    <lineage>
        <taxon>Eukaryota</taxon>
        <taxon>Metazoa</taxon>
        <taxon>Echinodermata</taxon>
        <taxon>Eleutherozoa</taxon>
        <taxon>Echinozoa</taxon>
        <taxon>Echinoidea</taxon>
        <taxon>Euechinoidea</taxon>
        <taxon>Echinacea</taxon>
        <taxon>Camarodonta</taxon>
        <taxon>Echinidea</taxon>
        <taxon>Strongylocentrotidae</taxon>
        <taxon>Strongylocentrotus</taxon>
    </lineage>
</organism>
<dbReference type="RefSeq" id="XP_030836955.1">
    <property type="nucleotide sequence ID" value="XM_030981095.1"/>
</dbReference>
<dbReference type="InterPro" id="IPR016186">
    <property type="entry name" value="C-type_lectin-like/link_sf"/>
</dbReference>
<reference evidence="2" key="2">
    <citation type="submission" date="2021-01" db="UniProtKB">
        <authorList>
            <consortium name="EnsemblMetazoa"/>
        </authorList>
    </citation>
    <scope>IDENTIFICATION</scope>
</reference>
<proteinExistence type="predicted"/>
<sequence length="117" mass="13403">MGWLDIPCDLDRPFICERYQDVPEYKWTRLDGTLYYISQSSMTSYSFARKYCQAQGGDLAQPKTDKINMHLIELAGGNSYWFGLDDINQEGMFQWIDGTPLDNNGSSQAADIFILIL</sequence>
<evidence type="ECO:0000259" key="1">
    <source>
        <dbReference type="PROSITE" id="PS50041"/>
    </source>
</evidence>
<protein>
    <recommendedName>
        <fullName evidence="1">C-type lectin domain-containing protein</fullName>
    </recommendedName>
</protein>
<dbReference type="EnsemblMetazoa" id="XM_030981095">
    <property type="protein sequence ID" value="XP_030836955"/>
    <property type="gene ID" value="LOC105444056"/>
</dbReference>
<evidence type="ECO:0000313" key="2">
    <source>
        <dbReference type="EnsemblMetazoa" id="XP_030836955"/>
    </source>
</evidence>
<feature type="domain" description="C-type lectin" evidence="1">
    <location>
        <begin position="30"/>
        <end position="102"/>
    </location>
</feature>